<dbReference type="PROSITE" id="PS50943">
    <property type="entry name" value="HTH_CROC1"/>
    <property type="match status" value="1"/>
</dbReference>
<dbReference type="Pfam" id="PF01381">
    <property type="entry name" value="HTH_3"/>
    <property type="match status" value="1"/>
</dbReference>
<dbReference type="Proteomes" id="UP000637643">
    <property type="component" value="Unassembled WGS sequence"/>
</dbReference>
<keyword evidence="4" id="KW-1185">Reference proteome</keyword>
<dbReference type="GO" id="GO:0003677">
    <property type="term" value="F:DNA binding"/>
    <property type="evidence" value="ECO:0007669"/>
    <property type="project" value="UniProtKB-KW"/>
</dbReference>
<dbReference type="InterPro" id="IPR010982">
    <property type="entry name" value="Lambda_DNA-bd_dom_sf"/>
</dbReference>
<protein>
    <recommendedName>
        <fullName evidence="2">HTH cro/C1-type domain-containing protein</fullName>
    </recommendedName>
</protein>
<evidence type="ECO:0000256" key="1">
    <source>
        <dbReference type="ARBA" id="ARBA00023125"/>
    </source>
</evidence>
<dbReference type="PANTHER" id="PTHR46558">
    <property type="entry name" value="TRACRIPTIONAL REGULATORY PROTEIN-RELATED-RELATED"/>
    <property type="match status" value="1"/>
</dbReference>
<proteinExistence type="predicted"/>
<reference evidence="3" key="2">
    <citation type="submission" date="2020-09" db="EMBL/GenBank/DDBJ databases">
        <authorList>
            <person name="Sun Q."/>
            <person name="Zhou Y."/>
        </authorList>
    </citation>
    <scope>NUCLEOTIDE SEQUENCE</scope>
    <source>
        <strain evidence="3">CGMCC 1.16134</strain>
    </source>
</reference>
<dbReference type="Gene3D" id="1.10.260.40">
    <property type="entry name" value="lambda repressor-like DNA-binding domains"/>
    <property type="match status" value="1"/>
</dbReference>
<dbReference type="SUPFAM" id="SSF47413">
    <property type="entry name" value="lambda repressor-like DNA-binding domains"/>
    <property type="match status" value="1"/>
</dbReference>
<keyword evidence="1" id="KW-0238">DNA-binding</keyword>
<name>A0A917C749_9BACL</name>
<evidence type="ECO:0000259" key="2">
    <source>
        <dbReference type="PROSITE" id="PS50943"/>
    </source>
</evidence>
<dbReference type="InterPro" id="IPR001387">
    <property type="entry name" value="Cro/C1-type_HTH"/>
</dbReference>
<sequence length="67" mass="7639">MKGTLTKKREKLKKRRLEEGLTQVGLANKVGVSIEQIRSLEYGRVNPSFKVMMSLCAVLKCKPEEIF</sequence>
<dbReference type="CDD" id="cd00093">
    <property type="entry name" value="HTH_XRE"/>
    <property type="match status" value="1"/>
</dbReference>
<dbReference type="PANTHER" id="PTHR46558:SF4">
    <property type="entry name" value="DNA-BIDING PHAGE PROTEIN"/>
    <property type="match status" value="1"/>
</dbReference>
<accession>A0A917C749</accession>
<evidence type="ECO:0000313" key="4">
    <source>
        <dbReference type="Proteomes" id="UP000637643"/>
    </source>
</evidence>
<evidence type="ECO:0000313" key="3">
    <source>
        <dbReference type="EMBL" id="GGF73305.1"/>
    </source>
</evidence>
<feature type="domain" description="HTH cro/C1-type" evidence="2">
    <location>
        <begin position="12"/>
        <end position="66"/>
    </location>
</feature>
<dbReference type="EMBL" id="BMKR01000006">
    <property type="protein sequence ID" value="GGF73305.1"/>
    <property type="molecule type" value="Genomic_DNA"/>
</dbReference>
<dbReference type="SMART" id="SM00530">
    <property type="entry name" value="HTH_XRE"/>
    <property type="match status" value="1"/>
</dbReference>
<comment type="caution">
    <text evidence="3">The sequence shown here is derived from an EMBL/GenBank/DDBJ whole genome shotgun (WGS) entry which is preliminary data.</text>
</comment>
<organism evidence="3 4">
    <name type="scientific">Paenibacillus albidus</name>
    <dbReference type="NCBI Taxonomy" id="2041023"/>
    <lineage>
        <taxon>Bacteria</taxon>
        <taxon>Bacillati</taxon>
        <taxon>Bacillota</taxon>
        <taxon>Bacilli</taxon>
        <taxon>Bacillales</taxon>
        <taxon>Paenibacillaceae</taxon>
        <taxon>Paenibacillus</taxon>
    </lineage>
</organism>
<reference evidence="3" key="1">
    <citation type="journal article" date="2014" name="Int. J. Syst. Evol. Microbiol.">
        <title>Complete genome sequence of Corynebacterium casei LMG S-19264T (=DSM 44701T), isolated from a smear-ripened cheese.</title>
        <authorList>
            <consortium name="US DOE Joint Genome Institute (JGI-PGF)"/>
            <person name="Walter F."/>
            <person name="Albersmeier A."/>
            <person name="Kalinowski J."/>
            <person name="Ruckert C."/>
        </authorList>
    </citation>
    <scope>NUCLEOTIDE SEQUENCE</scope>
    <source>
        <strain evidence="3">CGMCC 1.16134</strain>
    </source>
</reference>
<dbReference type="AlphaFoldDB" id="A0A917C749"/>
<gene>
    <name evidence="3" type="ORF">GCM10010912_18150</name>
</gene>
<dbReference type="RefSeq" id="WP_189024035.1">
    <property type="nucleotide sequence ID" value="NZ_BMKR01000006.1"/>
</dbReference>